<keyword evidence="3" id="KW-0808">Transferase</keyword>
<feature type="region of interest" description="Disordered" evidence="1">
    <location>
        <begin position="1"/>
        <end position="27"/>
    </location>
</feature>
<feature type="domain" description="PD-(D/E)XK nuclease-like" evidence="2">
    <location>
        <begin position="451"/>
        <end position="703"/>
    </location>
</feature>
<keyword evidence="4" id="KW-1185">Reference proteome</keyword>
<evidence type="ECO:0000313" key="3">
    <source>
        <dbReference type="EMBL" id="KAF4456780.1"/>
    </source>
</evidence>
<dbReference type="InterPro" id="IPR046797">
    <property type="entry name" value="PDDEXK_12"/>
</dbReference>
<feature type="compositionally biased region" description="Acidic residues" evidence="1">
    <location>
        <begin position="187"/>
        <end position="198"/>
    </location>
</feature>
<protein>
    <submittedName>
        <fullName evidence="3">Methyltransferase type 11</fullName>
    </submittedName>
</protein>
<dbReference type="OrthoDB" id="4161186at2759"/>
<gene>
    <name evidence="3" type="ORF">FALBO_15336</name>
</gene>
<accession>A0A8H4P2J6</accession>
<keyword evidence="3" id="KW-0489">Methyltransferase</keyword>
<evidence type="ECO:0000259" key="2">
    <source>
        <dbReference type="Pfam" id="PF20516"/>
    </source>
</evidence>
<comment type="caution">
    <text evidence="3">The sequence shown here is derived from an EMBL/GenBank/DDBJ whole genome shotgun (WGS) entry which is preliminary data.</text>
</comment>
<name>A0A8H4P2J6_9HYPO</name>
<evidence type="ECO:0000256" key="1">
    <source>
        <dbReference type="SAM" id="MobiDB-lite"/>
    </source>
</evidence>
<evidence type="ECO:0000313" key="4">
    <source>
        <dbReference type="Proteomes" id="UP000554235"/>
    </source>
</evidence>
<organism evidence="3 4">
    <name type="scientific">Fusarium albosuccineum</name>
    <dbReference type="NCBI Taxonomy" id="1237068"/>
    <lineage>
        <taxon>Eukaryota</taxon>
        <taxon>Fungi</taxon>
        <taxon>Dikarya</taxon>
        <taxon>Ascomycota</taxon>
        <taxon>Pezizomycotina</taxon>
        <taxon>Sordariomycetes</taxon>
        <taxon>Hypocreomycetidae</taxon>
        <taxon>Hypocreales</taxon>
        <taxon>Nectriaceae</taxon>
        <taxon>Fusarium</taxon>
        <taxon>Fusarium decemcellulare species complex</taxon>
    </lineage>
</organism>
<dbReference type="EMBL" id="JAADYS010002647">
    <property type="protein sequence ID" value="KAF4456780.1"/>
    <property type="molecule type" value="Genomic_DNA"/>
</dbReference>
<sequence length="716" mass="78552">MPSWGGSEVGTAEEAPSMDEARPPLKFRHPIPQAESDILPDVIMRTTVPAGQKEILRNVRGVEVRDLESASKIICSSERRGHVLEAIEKVSVLWSRTSSERMITLLAVPASPTLVPALLLASLLVAYKSPAALLPSFSILTSLCPTHLSTSSQPLPRLNIYLFSILGHPRASIMFSVGWQAGPPDINMEDLEMTDDPPIDSPPTNPLTEWSSISGSDKPSVATESRIQNEERTNNFHVAGVAVTNTMKDNAIRIPWSVADKTVTAAHCARHKLHLGNYDTFYMDNDNSDKPAMVPLTTADAPITTASSNSRPTIRYQHHPPSPPATSRKPSNTMDDPESPAPKRQKVHGDPNRTPKASSSQRPRHLGTASPTTSLPAPTASDTQSSASGRSSPSKQLASLEIGTDGVEQRKLSLADPSLPLALSELLLELQSCSSSGVGIVSSDLRADIKEEAKTDASFRVFMDHMFAAPADRDRLGPTPTLREATRLVREAAECQVSRQNESGWNMMVHHPLLYTSIYGLQRQQNQLVGFAPCTTAKVLREYLPATSQAKMVDFCVFLDPTADDAASAAIQTLRRALPFNVINHSDFAPFRKLPLAVSIETKSRRRAQPETAELQLGTWHSGQWRFLERLVAWSGGSFDGLPFLPAVVVQGHEWSFAATTREGHKTVLWLEHPFGSTSDVVGVYKTVWCLQRLSRWASEVYWPWFRANGLGIREE</sequence>
<reference evidence="3 4" key="1">
    <citation type="submission" date="2020-01" db="EMBL/GenBank/DDBJ databases">
        <title>Identification and distribution of gene clusters putatively required for synthesis of sphingolipid metabolism inhibitors in phylogenetically diverse species of the filamentous fungus Fusarium.</title>
        <authorList>
            <person name="Kim H.-S."/>
            <person name="Busman M."/>
            <person name="Brown D.W."/>
            <person name="Divon H."/>
            <person name="Uhlig S."/>
            <person name="Proctor R.H."/>
        </authorList>
    </citation>
    <scope>NUCLEOTIDE SEQUENCE [LARGE SCALE GENOMIC DNA]</scope>
    <source>
        <strain evidence="3 4">NRRL 20459</strain>
    </source>
</reference>
<dbReference type="Pfam" id="PF20516">
    <property type="entry name" value="PDDEXK_12"/>
    <property type="match status" value="1"/>
</dbReference>
<feature type="compositionally biased region" description="Polar residues" evidence="1">
    <location>
        <begin position="206"/>
        <end position="226"/>
    </location>
</feature>
<feature type="compositionally biased region" description="Polar residues" evidence="1">
    <location>
        <begin position="384"/>
        <end position="397"/>
    </location>
</feature>
<feature type="compositionally biased region" description="Low complexity" evidence="1">
    <location>
        <begin position="368"/>
        <end position="383"/>
    </location>
</feature>
<proteinExistence type="predicted"/>
<dbReference type="GO" id="GO:0008168">
    <property type="term" value="F:methyltransferase activity"/>
    <property type="evidence" value="ECO:0007669"/>
    <property type="project" value="UniProtKB-KW"/>
</dbReference>
<dbReference type="Proteomes" id="UP000554235">
    <property type="component" value="Unassembled WGS sequence"/>
</dbReference>
<dbReference type="GO" id="GO:0032259">
    <property type="term" value="P:methylation"/>
    <property type="evidence" value="ECO:0007669"/>
    <property type="project" value="UniProtKB-KW"/>
</dbReference>
<feature type="region of interest" description="Disordered" evidence="1">
    <location>
        <begin position="186"/>
        <end position="228"/>
    </location>
</feature>
<feature type="region of interest" description="Disordered" evidence="1">
    <location>
        <begin position="302"/>
        <end position="398"/>
    </location>
</feature>
<dbReference type="AlphaFoldDB" id="A0A8H4P2J6"/>